<feature type="non-terminal residue" evidence="1">
    <location>
        <position position="1"/>
    </location>
</feature>
<name>A0A8J4QLR9_9ROSI</name>
<protein>
    <submittedName>
        <fullName evidence="1">Uncharacterized protein</fullName>
    </submittedName>
</protein>
<dbReference type="EMBL" id="JRKL02006584">
    <property type="protein sequence ID" value="KAF3948736.1"/>
    <property type="molecule type" value="Genomic_DNA"/>
</dbReference>
<evidence type="ECO:0000313" key="1">
    <source>
        <dbReference type="EMBL" id="KAF3948736.1"/>
    </source>
</evidence>
<proteinExistence type="predicted"/>
<gene>
    <name evidence="1" type="ORF">CMV_025299</name>
</gene>
<comment type="caution">
    <text evidence="1">The sequence shown here is derived from an EMBL/GenBank/DDBJ whole genome shotgun (WGS) entry which is preliminary data.</text>
</comment>
<accession>A0A8J4QLR9</accession>
<reference evidence="1" key="1">
    <citation type="submission" date="2020-03" db="EMBL/GenBank/DDBJ databases">
        <title>Castanea mollissima Vanexum genome sequencing.</title>
        <authorList>
            <person name="Staton M."/>
        </authorList>
    </citation>
    <scope>NUCLEOTIDE SEQUENCE</scope>
    <source>
        <tissue evidence="1">Leaf</tissue>
    </source>
</reference>
<keyword evidence="2" id="KW-1185">Reference proteome</keyword>
<organism evidence="1 2">
    <name type="scientific">Castanea mollissima</name>
    <name type="common">Chinese chestnut</name>
    <dbReference type="NCBI Taxonomy" id="60419"/>
    <lineage>
        <taxon>Eukaryota</taxon>
        <taxon>Viridiplantae</taxon>
        <taxon>Streptophyta</taxon>
        <taxon>Embryophyta</taxon>
        <taxon>Tracheophyta</taxon>
        <taxon>Spermatophyta</taxon>
        <taxon>Magnoliopsida</taxon>
        <taxon>eudicotyledons</taxon>
        <taxon>Gunneridae</taxon>
        <taxon>Pentapetalae</taxon>
        <taxon>rosids</taxon>
        <taxon>fabids</taxon>
        <taxon>Fagales</taxon>
        <taxon>Fagaceae</taxon>
        <taxon>Castanea</taxon>
    </lineage>
</organism>
<dbReference type="AlphaFoldDB" id="A0A8J4QLR9"/>
<sequence>SRSLVLDVVKSLANNTSSREDFSLYENLVHEARLLLQRFQHFCHIYVGIWQQRCPSTS</sequence>
<dbReference type="Proteomes" id="UP000737018">
    <property type="component" value="Unassembled WGS sequence"/>
</dbReference>
<evidence type="ECO:0000313" key="2">
    <source>
        <dbReference type="Proteomes" id="UP000737018"/>
    </source>
</evidence>